<dbReference type="AlphaFoldDB" id="A0A0Q9WWK1"/>
<dbReference type="EMBL" id="CH964272">
    <property type="protein sequence ID" value="KRF99816.1"/>
    <property type="molecule type" value="Genomic_DNA"/>
</dbReference>
<organism evidence="1 2">
    <name type="scientific">Drosophila willistoni</name>
    <name type="common">Fruit fly</name>
    <dbReference type="NCBI Taxonomy" id="7260"/>
    <lineage>
        <taxon>Eukaryota</taxon>
        <taxon>Metazoa</taxon>
        <taxon>Ecdysozoa</taxon>
        <taxon>Arthropoda</taxon>
        <taxon>Hexapoda</taxon>
        <taxon>Insecta</taxon>
        <taxon>Pterygota</taxon>
        <taxon>Neoptera</taxon>
        <taxon>Endopterygota</taxon>
        <taxon>Diptera</taxon>
        <taxon>Brachycera</taxon>
        <taxon>Muscomorpha</taxon>
        <taxon>Ephydroidea</taxon>
        <taxon>Drosophilidae</taxon>
        <taxon>Drosophila</taxon>
        <taxon>Sophophora</taxon>
    </lineage>
</organism>
<proteinExistence type="predicted"/>
<protein>
    <submittedName>
        <fullName evidence="1">Uncharacterized protein</fullName>
    </submittedName>
</protein>
<reference evidence="1 2" key="1">
    <citation type="journal article" date="2007" name="Nature">
        <title>Evolution of genes and genomes on the Drosophila phylogeny.</title>
        <authorList>
            <consortium name="Drosophila 12 Genomes Consortium"/>
            <person name="Clark A.G."/>
            <person name="Eisen M.B."/>
            <person name="Smith D.R."/>
            <person name="Bergman C.M."/>
            <person name="Oliver B."/>
            <person name="Markow T.A."/>
            <person name="Kaufman T.C."/>
            <person name="Kellis M."/>
            <person name="Gelbart W."/>
            <person name="Iyer V.N."/>
            <person name="Pollard D.A."/>
            <person name="Sackton T.B."/>
            <person name="Larracuente A.M."/>
            <person name="Singh N.D."/>
            <person name="Abad J.P."/>
            <person name="Abt D.N."/>
            <person name="Adryan B."/>
            <person name="Aguade M."/>
            <person name="Akashi H."/>
            <person name="Anderson W.W."/>
            <person name="Aquadro C.F."/>
            <person name="Ardell D.H."/>
            <person name="Arguello R."/>
            <person name="Artieri C.G."/>
            <person name="Barbash D.A."/>
            <person name="Barker D."/>
            <person name="Barsanti P."/>
            <person name="Batterham P."/>
            <person name="Batzoglou S."/>
            <person name="Begun D."/>
            <person name="Bhutkar A."/>
            <person name="Blanco E."/>
            <person name="Bosak S.A."/>
            <person name="Bradley R.K."/>
            <person name="Brand A.D."/>
            <person name="Brent M.R."/>
            <person name="Brooks A.N."/>
            <person name="Brown R.H."/>
            <person name="Butlin R.K."/>
            <person name="Caggese C."/>
            <person name="Calvi B.R."/>
            <person name="Bernardo de Carvalho A."/>
            <person name="Caspi A."/>
            <person name="Castrezana S."/>
            <person name="Celniker S.E."/>
            <person name="Chang J.L."/>
            <person name="Chapple C."/>
            <person name="Chatterji S."/>
            <person name="Chinwalla A."/>
            <person name="Civetta A."/>
            <person name="Clifton S.W."/>
            <person name="Comeron J.M."/>
            <person name="Costello J.C."/>
            <person name="Coyne J.A."/>
            <person name="Daub J."/>
            <person name="David R.G."/>
            <person name="Delcher A.L."/>
            <person name="Delehaunty K."/>
            <person name="Do C.B."/>
            <person name="Ebling H."/>
            <person name="Edwards K."/>
            <person name="Eickbush T."/>
            <person name="Evans J.D."/>
            <person name="Filipski A."/>
            <person name="Findeiss S."/>
            <person name="Freyhult E."/>
            <person name="Fulton L."/>
            <person name="Fulton R."/>
            <person name="Garcia A.C."/>
            <person name="Gardiner A."/>
            <person name="Garfield D.A."/>
            <person name="Garvin B.E."/>
            <person name="Gibson G."/>
            <person name="Gilbert D."/>
            <person name="Gnerre S."/>
            <person name="Godfrey J."/>
            <person name="Good R."/>
            <person name="Gotea V."/>
            <person name="Gravely B."/>
            <person name="Greenberg A.J."/>
            <person name="Griffiths-Jones S."/>
            <person name="Gross S."/>
            <person name="Guigo R."/>
            <person name="Gustafson E.A."/>
            <person name="Haerty W."/>
            <person name="Hahn M.W."/>
            <person name="Halligan D.L."/>
            <person name="Halpern A.L."/>
            <person name="Halter G.M."/>
            <person name="Han M.V."/>
            <person name="Heger A."/>
            <person name="Hillier L."/>
            <person name="Hinrichs A.S."/>
            <person name="Holmes I."/>
            <person name="Hoskins R.A."/>
            <person name="Hubisz M.J."/>
            <person name="Hultmark D."/>
            <person name="Huntley M.A."/>
            <person name="Jaffe D.B."/>
            <person name="Jagadeeshan S."/>
            <person name="Jeck W.R."/>
            <person name="Johnson J."/>
            <person name="Jones C.D."/>
            <person name="Jordan W.C."/>
            <person name="Karpen G.H."/>
            <person name="Kataoka E."/>
            <person name="Keightley P.D."/>
            <person name="Kheradpour P."/>
            <person name="Kirkness E.F."/>
            <person name="Koerich L.B."/>
            <person name="Kristiansen K."/>
            <person name="Kudrna D."/>
            <person name="Kulathinal R.J."/>
            <person name="Kumar S."/>
            <person name="Kwok R."/>
            <person name="Lander E."/>
            <person name="Langley C.H."/>
            <person name="Lapoint R."/>
            <person name="Lazzaro B.P."/>
            <person name="Lee S.J."/>
            <person name="Levesque L."/>
            <person name="Li R."/>
            <person name="Lin C.F."/>
            <person name="Lin M.F."/>
            <person name="Lindblad-Toh K."/>
            <person name="Llopart A."/>
            <person name="Long M."/>
            <person name="Low L."/>
            <person name="Lozovsky E."/>
            <person name="Lu J."/>
            <person name="Luo M."/>
            <person name="Machado C.A."/>
            <person name="Makalowski W."/>
            <person name="Marzo M."/>
            <person name="Matsuda M."/>
            <person name="Matzkin L."/>
            <person name="McAllister B."/>
            <person name="McBride C.S."/>
            <person name="McKernan B."/>
            <person name="McKernan K."/>
            <person name="Mendez-Lago M."/>
            <person name="Minx P."/>
            <person name="Mollenhauer M.U."/>
            <person name="Montooth K."/>
            <person name="Mount S.M."/>
            <person name="Mu X."/>
            <person name="Myers E."/>
            <person name="Negre B."/>
            <person name="Newfeld S."/>
            <person name="Nielsen R."/>
            <person name="Noor M.A."/>
            <person name="O'Grady P."/>
            <person name="Pachter L."/>
            <person name="Papaceit M."/>
            <person name="Parisi M.J."/>
            <person name="Parisi M."/>
            <person name="Parts L."/>
            <person name="Pedersen J.S."/>
            <person name="Pesole G."/>
            <person name="Phillippy A.M."/>
            <person name="Ponting C.P."/>
            <person name="Pop M."/>
            <person name="Porcelli D."/>
            <person name="Powell J.R."/>
            <person name="Prohaska S."/>
            <person name="Pruitt K."/>
            <person name="Puig M."/>
            <person name="Quesneville H."/>
            <person name="Ram K.R."/>
            <person name="Rand D."/>
            <person name="Rasmussen M.D."/>
            <person name="Reed L.K."/>
            <person name="Reenan R."/>
            <person name="Reily A."/>
            <person name="Remington K.A."/>
            <person name="Rieger T.T."/>
            <person name="Ritchie M.G."/>
            <person name="Robin C."/>
            <person name="Rogers Y.H."/>
            <person name="Rohde C."/>
            <person name="Rozas J."/>
            <person name="Rubenfield M.J."/>
            <person name="Ruiz A."/>
            <person name="Russo S."/>
            <person name="Salzberg S.L."/>
            <person name="Sanchez-Gracia A."/>
            <person name="Saranga D.J."/>
            <person name="Sato H."/>
            <person name="Schaeffer S.W."/>
            <person name="Schatz M.C."/>
            <person name="Schlenke T."/>
            <person name="Schwartz R."/>
            <person name="Segarra C."/>
            <person name="Singh R.S."/>
            <person name="Sirot L."/>
            <person name="Sirota M."/>
            <person name="Sisneros N.B."/>
            <person name="Smith C.D."/>
            <person name="Smith T.F."/>
            <person name="Spieth J."/>
            <person name="Stage D.E."/>
            <person name="Stark A."/>
            <person name="Stephan W."/>
            <person name="Strausberg R.L."/>
            <person name="Strempel S."/>
            <person name="Sturgill D."/>
            <person name="Sutton G."/>
            <person name="Sutton G.G."/>
            <person name="Tao W."/>
            <person name="Teichmann S."/>
            <person name="Tobari Y.N."/>
            <person name="Tomimura Y."/>
            <person name="Tsolas J.M."/>
            <person name="Valente V.L."/>
            <person name="Venter E."/>
            <person name="Venter J.C."/>
            <person name="Vicario S."/>
            <person name="Vieira F.G."/>
            <person name="Vilella A.J."/>
            <person name="Villasante A."/>
            <person name="Walenz B."/>
            <person name="Wang J."/>
            <person name="Wasserman M."/>
            <person name="Watts T."/>
            <person name="Wilson D."/>
            <person name="Wilson R.K."/>
            <person name="Wing R.A."/>
            <person name="Wolfner M.F."/>
            <person name="Wong A."/>
            <person name="Wong G.K."/>
            <person name="Wu C.I."/>
            <person name="Wu G."/>
            <person name="Yamamoto D."/>
            <person name="Yang H.P."/>
            <person name="Yang S.P."/>
            <person name="Yorke J.A."/>
            <person name="Yoshida K."/>
            <person name="Zdobnov E."/>
            <person name="Zhang P."/>
            <person name="Zhang Y."/>
            <person name="Zimin A.V."/>
            <person name="Baldwin J."/>
            <person name="Abdouelleil A."/>
            <person name="Abdulkadir J."/>
            <person name="Abebe A."/>
            <person name="Abera B."/>
            <person name="Abreu J."/>
            <person name="Acer S.C."/>
            <person name="Aftuck L."/>
            <person name="Alexander A."/>
            <person name="An P."/>
            <person name="Anderson E."/>
            <person name="Anderson S."/>
            <person name="Arachi H."/>
            <person name="Azer M."/>
            <person name="Bachantsang P."/>
            <person name="Barry A."/>
            <person name="Bayul T."/>
            <person name="Berlin A."/>
            <person name="Bessette D."/>
            <person name="Bloom T."/>
            <person name="Blye J."/>
            <person name="Boguslavskiy L."/>
            <person name="Bonnet C."/>
            <person name="Boukhgalter B."/>
            <person name="Bourzgui I."/>
            <person name="Brown A."/>
            <person name="Cahill P."/>
            <person name="Channer S."/>
            <person name="Cheshatsang Y."/>
            <person name="Chuda L."/>
            <person name="Citroen M."/>
            <person name="Collymore A."/>
            <person name="Cooke P."/>
            <person name="Costello M."/>
            <person name="D'Aco K."/>
            <person name="Daza R."/>
            <person name="De Haan G."/>
            <person name="DeGray S."/>
            <person name="DeMaso C."/>
            <person name="Dhargay N."/>
            <person name="Dooley K."/>
            <person name="Dooley E."/>
            <person name="Doricent M."/>
            <person name="Dorje P."/>
            <person name="Dorjee K."/>
            <person name="Dupes A."/>
            <person name="Elong R."/>
            <person name="Falk J."/>
            <person name="Farina A."/>
            <person name="Faro S."/>
            <person name="Ferguson D."/>
            <person name="Fisher S."/>
            <person name="Foley C.D."/>
            <person name="Franke A."/>
            <person name="Friedrich D."/>
            <person name="Gadbois L."/>
            <person name="Gearin G."/>
            <person name="Gearin C.R."/>
            <person name="Giannoukos G."/>
            <person name="Goode T."/>
            <person name="Graham J."/>
            <person name="Grandbois E."/>
            <person name="Grewal S."/>
            <person name="Gyaltsen K."/>
            <person name="Hafez N."/>
            <person name="Hagos B."/>
            <person name="Hall J."/>
            <person name="Henson C."/>
            <person name="Hollinger A."/>
            <person name="Honan T."/>
            <person name="Huard M.D."/>
            <person name="Hughes L."/>
            <person name="Hurhula B."/>
            <person name="Husby M.E."/>
            <person name="Kamat A."/>
            <person name="Kanga B."/>
            <person name="Kashin S."/>
            <person name="Khazanovich D."/>
            <person name="Kisner P."/>
            <person name="Lance K."/>
            <person name="Lara M."/>
            <person name="Lee W."/>
            <person name="Lennon N."/>
            <person name="Letendre F."/>
            <person name="LeVine R."/>
            <person name="Lipovsky A."/>
            <person name="Liu X."/>
            <person name="Liu J."/>
            <person name="Liu S."/>
            <person name="Lokyitsang T."/>
            <person name="Lokyitsang Y."/>
            <person name="Lubonja R."/>
            <person name="Lui A."/>
            <person name="MacDonald P."/>
            <person name="Magnisalis V."/>
            <person name="Maru K."/>
            <person name="Matthews C."/>
            <person name="McCusker W."/>
            <person name="McDonough S."/>
            <person name="Mehta T."/>
            <person name="Meldrim J."/>
            <person name="Meneus L."/>
            <person name="Mihai O."/>
            <person name="Mihalev A."/>
            <person name="Mihova T."/>
            <person name="Mittelman R."/>
            <person name="Mlenga V."/>
            <person name="Montmayeur A."/>
            <person name="Mulrain L."/>
            <person name="Navidi A."/>
            <person name="Naylor J."/>
            <person name="Negash T."/>
            <person name="Nguyen T."/>
            <person name="Nguyen N."/>
            <person name="Nicol R."/>
            <person name="Norbu C."/>
            <person name="Norbu N."/>
            <person name="Novod N."/>
            <person name="O'Neill B."/>
            <person name="Osman S."/>
            <person name="Markiewicz E."/>
            <person name="Oyono O.L."/>
            <person name="Patti C."/>
            <person name="Phunkhang P."/>
            <person name="Pierre F."/>
            <person name="Priest M."/>
            <person name="Raghuraman S."/>
            <person name="Rege F."/>
            <person name="Reyes R."/>
            <person name="Rise C."/>
            <person name="Rogov P."/>
            <person name="Ross K."/>
            <person name="Ryan E."/>
            <person name="Settipalli S."/>
            <person name="Shea T."/>
            <person name="Sherpa N."/>
            <person name="Shi L."/>
            <person name="Shih D."/>
            <person name="Sparrow T."/>
            <person name="Spaulding J."/>
            <person name="Stalker J."/>
            <person name="Stange-Thomann N."/>
            <person name="Stavropoulos S."/>
            <person name="Stone C."/>
            <person name="Strader C."/>
            <person name="Tesfaye S."/>
            <person name="Thomson T."/>
            <person name="Thoulutsang Y."/>
            <person name="Thoulutsang D."/>
            <person name="Topham K."/>
            <person name="Topping I."/>
            <person name="Tsamla T."/>
            <person name="Vassiliev H."/>
            <person name="Vo A."/>
            <person name="Wangchuk T."/>
            <person name="Wangdi T."/>
            <person name="Weiand M."/>
            <person name="Wilkinson J."/>
            <person name="Wilson A."/>
            <person name="Yadav S."/>
            <person name="Young G."/>
            <person name="Yu Q."/>
            <person name="Zembek L."/>
            <person name="Zhong D."/>
            <person name="Zimmer A."/>
            <person name="Zwirko Z."/>
            <person name="Jaffe D.B."/>
            <person name="Alvarez P."/>
            <person name="Brockman W."/>
            <person name="Butler J."/>
            <person name="Chin C."/>
            <person name="Gnerre S."/>
            <person name="Grabherr M."/>
            <person name="Kleber M."/>
            <person name="Mauceli E."/>
            <person name="MacCallum I."/>
        </authorList>
    </citation>
    <scope>NUCLEOTIDE SEQUENCE [LARGE SCALE GENOMIC DNA]</scope>
    <source>
        <strain evidence="2">Tucson 14030-0811.24</strain>
    </source>
</reference>
<sequence length="63" mass="7449">MEVKLKWKELRKNDEVLLGAINLVDGSGSPEEQLRKVMQLQKKRFFKNTSVNKNKMKMKRIES</sequence>
<evidence type="ECO:0000313" key="2">
    <source>
        <dbReference type="Proteomes" id="UP000007798"/>
    </source>
</evidence>
<name>A0A0Q9WWK1_DROWI</name>
<keyword evidence="2" id="KW-1185">Reference proteome</keyword>
<dbReference type="OrthoDB" id="8032802at2759"/>
<accession>A0A0Q9WWK1</accession>
<evidence type="ECO:0000313" key="1">
    <source>
        <dbReference type="EMBL" id="KRF99816.1"/>
    </source>
</evidence>
<dbReference type="InParanoid" id="A0A0Q9WWK1"/>
<gene>
    <name evidence="1" type="primary">Dwil\GK27051</name>
    <name evidence="1" type="ORF">Dwil_GK27051</name>
</gene>
<dbReference type="Proteomes" id="UP000007798">
    <property type="component" value="Unassembled WGS sequence"/>
</dbReference>